<dbReference type="STRING" id="2512241.A0A553HID1"/>
<keyword evidence="2" id="KW-1185">Reference proteome</keyword>
<proteinExistence type="predicted"/>
<organism evidence="1 2">
    <name type="scientific">Xylaria flabelliformis</name>
    <dbReference type="NCBI Taxonomy" id="2512241"/>
    <lineage>
        <taxon>Eukaryota</taxon>
        <taxon>Fungi</taxon>
        <taxon>Dikarya</taxon>
        <taxon>Ascomycota</taxon>
        <taxon>Pezizomycotina</taxon>
        <taxon>Sordariomycetes</taxon>
        <taxon>Xylariomycetidae</taxon>
        <taxon>Xylariales</taxon>
        <taxon>Xylariaceae</taxon>
        <taxon>Xylaria</taxon>
    </lineage>
</organism>
<dbReference type="AlphaFoldDB" id="A0A553HID1"/>
<evidence type="ECO:0000313" key="1">
    <source>
        <dbReference type="EMBL" id="TRX87712.1"/>
    </source>
</evidence>
<evidence type="ECO:0000313" key="2">
    <source>
        <dbReference type="Proteomes" id="UP000319160"/>
    </source>
</evidence>
<name>A0A553HID1_9PEZI</name>
<dbReference type="OrthoDB" id="5343383at2759"/>
<dbReference type="EMBL" id="VFLP01000141">
    <property type="protein sequence ID" value="TRX87712.1"/>
    <property type="molecule type" value="Genomic_DNA"/>
</dbReference>
<reference evidence="2" key="1">
    <citation type="submission" date="2019-06" db="EMBL/GenBank/DDBJ databases">
        <title>Draft genome sequence of the griseofulvin-producing fungus Xylaria cubensis strain G536.</title>
        <authorList>
            <person name="Mead M.E."/>
            <person name="Raja H.A."/>
            <person name="Steenwyk J.L."/>
            <person name="Knowles S.L."/>
            <person name="Oberlies N.H."/>
            <person name="Rokas A."/>
        </authorList>
    </citation>
    <scope>NUCLEOTIDE SEQUENCE [LARGE SCALE GENOMIC DNA]</scope>
    <source>
        <strain evidence="2">G536</strain>
    </source>
</reference>
<dbReference type="Proteomes" id="UP000319160">
    <property type="component" value="Unassembled WGS sequence"/>
</dbReference>
<gene>
    <name evidence="1" type="ORF">FHL15_011394</name>
</gene>
<sequence>MSKALANSIKATAEVYSRDEICNSILTFYNQMLRHPYLDDDDILIVPPPEGWRSVNKTIGKDETVVDLLCHLPYLRPKNPLPGYLLIFPGTVPICYLDDEGWNQEDMYPLPAHCVYLARRADYLGRDLILDTSNGVVTEFASDNITIPYDEYEMLPEVERWRAHQTLPLAELLDKWSLMYEELVWMFVPNPIARPDMVRFYNRSDNPGLDNVDFEGGSEFDRELGKTIRREREHAAKVYDVYIRHGWPDRFDKKRCRVELLELEREKDSEERRLMDEMNPDAELFD</sequence>
<accession>A0A553HID1</accession>
<protein>
    <submittedName>
        <fullName evidence="1">Uncharacterized protein</fullName>
    </submittedName>
</protein>
<comment type="caution">
    <text evidence="1">The sequence shown here is derived from an EMBL/GenBank/DDBJ whole genome shotgun (WGS) entry which is preliminary data.</text>
</comment>